<accession>A0AB40ATE0</accession>
<keyword evidence="6" id="KW-0539">Nucleus</keyword>
<dbReference type="GO" id="GO:0005730">
    <property type="term" value="C:nucleolus"/>
    <property type="evidence" value="ECO:0007669"/>
    <property type="project" value="UniProtKB-SubCell"/>
</dbReference>
<dbReference type="Pfam" id="PF07767">
    <property type="entry name" value="Nop53"/>
    <property type="match status" value="1"/>
</dbReference>
<evidence type="ECO:0000256" key="5">
    <source>
        <dbReference type="ARBA" id="ARBA00022517"/>
    </source>
</evidence>
<dbReference type="RefSeq" id="XP_039117888.1">
    <property type="nucleotide sequence ID" value="XM_039261954.1"/>
</dbReference>
<dbReference type="GO" id="GO:0006364">
    <property type="term" value="P:rRNA processing"/>
    <property type="evidence" value="ECO:0007669"/>
    <property type="project" value="TreeGrafter"/>
</dbReference>
<proteinExistence type="inferred from homology"/>
<dbReference type="PANTHER" id="PTHR14211:SF7">
    <property type="entry name" value="RIBOSOME BIOGENESIS PROTEIN NOP53"/>
    <property type="match status" value="1"/>
</dbReference>
<comment type="subcellular location">
    <subcellularLocation>
        <location evidence="1">Nucleus</location>
        <location evidence="1">Nucleolus</location>
    </subcellularLocation>
    <subcellularLocation>
        <location evidence="2">Nucleus</location>
        <location evidence="2">Nucleoplasm</location>
    </subcellularLocation>
</comment>
<evidence type="ECO:0000256" key="6">
    <source>
        <dbReference type="ARBA" id="ARBA00023242"/>
    </source>
</evidence>
<dbReference type="PANTHER" id="PTHR14211">
    <property type="entry name" value="GLIOMA SUPPRESSOR CANDIDATE REGION GENE 2"/>
    <property type="match status" value="1"/>
</dbReference>
<evidence type="ECO:0000256" key="4">
    <source>
        <dbReference type="ARBA" id="ARBA00018339"/>
    </source>
</evidence>
<evidence type="ECO:0000256" key="3">
    <source>
        <dbReference type="ARBA" id="ARBA00008838"/>
    </source>
</evidence>
<evidence type="ECO:0000256" key="1">
    <source>
        <dbReference type="ARBA" id="ARBA00004604"/>
    </source>
</evidence>
<sequence>MGKAAKGSRKGKKAWRANISTADIEDYFDNTTKEALAGVSAPPQSLFFENKSDDLPPKRKIEKKREKVLNYELILQKNEFVQPVPSSTLKKSSKRKKEKACEDKSQALVTSKVDEGLDSENLDLWSEKDEINGKIKKVKFYES</sequence>
<feature type="region of interest" description="Disordered" evidence="7">
    <location>
        <begin position="85"/>
        <end position="105"/>
    </location>
</feature>
<dbReference type="GO" id="GO:0000027">
    <property type="term" value="P:ribosomal large subunit assembly"/>
    <property type="evidence" value="ECO:0007669"/>
    <property type="project" value="TreeGrafter"/>
</dbReference>
<gene>
    <name evidence="9" type="primary">LOC120253673</name>
</gene>
<reference evidence="9" key="1">
    <citation type="submission" date="2025-08" db="UniProtKB">
        <authorList>
            <consortium name="RefSeq"/>
        </authorList>
    </citation>
    <scope>IDENTIFICATION</scope>
</reference>
<protein>
    <recommendedName>
        <fullName evidence="4">Ribosome biogenesis protein NOP53</fullName>
    </recommendedName>
</protein>
<evidence type="ECO:0000256" key="2">
    <source>
        <dbReference type="ARBA" id="ARBA00004642"/>
    </source>
</evidence>
<dbReference type="GeneID" id="120253673"/>
<comment type="similarity">
    <text evidence="3">Belongs to the NOP53 family.</text>
</comment>
<evidence type="ECO:0000256" key="7">
    <source>
        <dbReference type="SAM" id="MobiDB-lite"/>
    </source>
</evidence>
<organism evidence="8 9">
    <name type="scientific">Dioscorea cayennensis subsp. rotundata</name>
    <name type="common">White Guinea yam</name>
    <name type="synonym">Dioscorea rotundata</name>
    <dbReference type="NCBI Taxonomy" id="55577"/>
    <lineage>
        <taxon>Eukaryota</taxon>
        <taxon>Viridiplantae</taxon>
        <taxon>Streptophyta</taxon>
        <taxon>Embryophyta</taxon>
        <taxon>Tracheophyta</taxon>
        <taxon>Spermatophyta</taxon>
        <taxon>Magnoliopsida</taxon>
        <taxon>Liliopsida</taxon>
        <taxon>Dioscoreales</taxon>
        <taxon>Dioscoreaceae</taxon>
        <taxon>Dioscorea</taxon>
    </lineage>
</organism>
<evidence type="ECO:0000313" key="9">
    <source>
        <dbReference type="RefSeq" id="XP_039117888.1"/>
    </source>
</evidence>
<dbReference type="GO" id="GO:0008097">
    <property type="term" value="F:5S rRNA binding"/>
    <property type="evidence" value="ECO:0007669"/>
    <property type="project" value="TreeGrafter"/>
</dbReference>
<keyword evidence="8" id="KW-1185">Reference proteome</keyword>
<evidence type="ECO:0000313" key="8">
    <source>
        <dbReference type="Proteomes" id="UP001515500"/>
    </source>
</evidence>
<keyword evidence="5" id="KW-0690">Ribosome biogenesis</keyword>
<dbReference type="AlphaFoldDB" id="A0AB40ATE0"/>
<dbReference type="InterPro" id="IPR011687">
    <property type="entry name" value="Nop53/GLTSCR2"/>
</dbReference>
<dbReference type="Proteomes" id="UP001515500">
    <property type="component" value="Unplaced"/>
</dbReference>
<name>A0AB40ATE0_DIOCR</name>
<dbReference type="GO" id="GO:0005654">
    <property type="term" value="C:nucleoplasm"/>
    <property type="evidence" value="ECO:0007669"/>
    <property type="project" value="UniProtKB-SubCell"/>
</dbReference>